<dbReference type="STRING" id="1045774.SAMN05421872_101312"/>
<feature type="transmembrane region" description="Helical" evidence="1">
    <location>
        <begin position="55"/>
        <end position="75"/>
    </location>
</feature>
<gene>
    <name evidence="2" type="ORF">SAMN05421872_101312</name>
</gene>
<keyword evidence="1" id="KW-0812">Transmembrane</keyword>
<evidence type="ECO:0000256" key="1">
    <source>
        <dbReference type="SAM" id="Phobius"/>
    </source>
</evidence>
<feature type="transmembrane region" description="Helical" evidence="1">
    <location>
        <begin position="81"/>
        <end position="98"/>
    </location>
</feature>
<keyword evidence="3" id="KW-1185">Reference proteome</keyword>
<reference evidence="3" key="1">
    <citation type="submission" date="2016-10" db="EMBL/GenBank/DDBJ databases">
        <authorList>
            <person name="Varghese N."/>
            <person name="Submissions S."/>
        </authorList>
    </citation>
    <scope>NUCLEOTIDE SEQUENCE [LARGE SCALE GENOMIC DNA]</scope>
    <source>
        <strain evidence="3">CGMCC 4.6858</strain>
    </source>
</reference>
<organism evidence="2 3">
    <name type="scientific">Nocardioides lianchengensis</name>
    <dbReference type="NCBI Taxonomy" id="1045774"/>
    <lineage>
        <taxon>Bacteria</taxon>
        <taxon>Bacillati</taxon>
        <taxon>Actinomycetota</taxon>
        <taxon>Actinomycetes</taxon>
        <taxon>Propionibacteriales</taxon>
        <taxon>Nocardioidaceae</taxon>
        <taxon>Nocardioides</taxon>
    </lineage>
</organism>
<evidence type="ECO:0000313" key="2">
    <source>
        <dbReference type="EMBL" id="SDC11303.1"/>
    </source>
</evidence>
<dbReference type="EMBL" id="FMZM01000001">
    <property type="protein sequence ID" value="SDC11303.1"/>
    <property type="molecule type" value="Genomic_DNA"/>
</dbReference>
<keyword evidence="1" id="KW-0472">Membrane</keyword>
<sequence length="148" mass="16643">MTFSTDSLRRVKVRDPQGQTWRVTRRWVPWRRRLKGSLDALPDLPGGTSLGDDPVSLVIGLVLLVLLLPFLLLVLVAGLELLLLLLVLPFAILGRVLLGRHWTVEVRRGFRPFWEQETGDWQASGVRIHEVADAIRRGDPPAQTLGRG</sequence>
<dbReference type="AlphaFoldDB" id="A0A1G6IY35"/>
<evidence type="ECO:0000313" key="3">
    <source>
        <dbReference type="Proteomes" id="UP000199034"/>
    </source>
</evidence>
<keyword evidence="1" id="KW-1133">Transmembrane helix</keyword>
<accession>A0A1G6IY35</accession>
<protein>
    <submittedName>
        <fullName evidence="2">Uncharacterized protein</fullName>
    </submittedName>
</protein>
<name>A0A1G6IY35_9ACTN</name>
<dbReference type="Proteomes" id="UP000199034">
    <property type="component" value="Unassembled WGS sequence"/>
</dbReference>
<proteinExistence type="predicted"/>